<keyword evidence="2" id="KW-0472">Membrane</keyword>
<keyword evidence="4" id="KW-1185">Reference proteome</keyword>
<reference evidence="3 4" key="1">
    <citation type="submission" date="2023-03" db="EMBL/GenBank/DDBJ databases">
        <title>High recombination rates correlate with genetic variation in Cardiocondyla obscurior ants.</title>
        <authorList>
            <person name="Errbii M."/>
        </authorList>
    </citation>
    <scope>NUCLEOTIDE SEQUENCE [LARGE SCALE GENOMIC DNA]</scope>
    <source>
        <strain evidence="3">Alpha-2009</strain>
        <tissue evidence="3">Whole body</tissue>
    </source>
</reference>
<evidence type="ECO:0000256" key="1">
    <source>
        <dbReference type="SAM" id="MobiDB-lite"/>
    </source>
</evidence>
<sequence length="368" mass="43396">MYSSFLSNTNNNNKKRTNIFDDKGFRSLKRSGTLRQRPSHQRYLSASDTIPILITVYDRRGPDDDDVTPPLPPPRLLPADLLSLAKFFKSTRSDEHVTQTRLYTNTRGPHARLANLNYISQSRDMRRQDRRVLKVLKKPSRGSHRPAHLTPKICQIDCIIADRKMIRPRRENRRKVNVSIKTSPLVRDIYIYIYIFLILLAGVPLHNDRWTAGGDIYVLFGFRLIKRKRFTSCNRRQVMESLINICIYIYIFFFFFSFSAGNAKAVDTTLRPTQCDFLVGGRVYRQVLTGEKRRGDAWLTRRSKIYAKKKRQKKKKKKKEKRKKIIKKKRKKEKKKLLDIATCRSYFASRGQQFAERKRRSSYRRALV</sequence>
<feature type="region of interest" description="Disordered" evidence="1">
    <location>
        <begin position="309"/>
        <end position="336"/>
    </location>
</feature>
<proteinExistence type="predicted"/>
<keyword evidence="2" id="KW-1133">Transmembrane helix</keyword>
<evidence type="ECO:0000313" key="4">
    <source>
        <dbReference type="Proteomes" id="UP001430953"/>
    </source>
</evidence>
<organism evidence="3 4">
    <name type="scientific">Cardiocondyla obscurior</name>
    <dbReference type="NCBI Taxonomy" id="286306"/>
    <lineage>
        <taxon>Eukaryota</taxon>
        <taxon>Metazoa</taxon>
        <taxon>Ecdysozoa</taxon>
        <taxon>Arthropoda</taxon>
        <taxon>Hexapoda</taxon>
        <taxon>Insecta</taxon>
        <taxon>Pterygota</taxon>
        <taxon>Neoptera</taxon>
        <taxon>Endopterygota</taxon>
        <taxon>Hymenoptera</taxon>
        <taxon>Apocrita</taxon>
        <taxon>Aculeata</taxon>
        <taxon>Formicoidea</taxon>
        <taxon>Formicidae</taxon>
        <taxon>Myrmicinae</taxon>
        <taxon>Cardiocondyla</taxon>
    </lineage>
</organism>
<feature type="transmembrane region" description="Helical" evidence="2">
    <location>
        <begin position="209"/>
        <end position="226"/>
    </location>
</feature>
<protein>
    <submittedName>
        <fullName evidence="3">Uncharacterized protein</fullName>
    </submittedName>
</protein>
<feature type="transmembrane region" description="Helical" evidence="2">
    <location>
        <begin position="185"/>
        <end position="203"/>
    </location>
</feature>
<accession>A0AAW2EJG1</accession>
<name>A0AAW2EJG1_9HYME</name>
<feature type="region of interest" description="Disordered" evidence="1">
    <location>
        <begin position="1"/>
        <end position="20"/>
    </location>
</feature>
<evidence type="ECO:0000256" key="2">
    <source>
        <dbReference type="SAM" id="Phobius"/>
    </source>
</evidence>
<evidence type="ECO:0000313" key="3">
    <source>
        <dbReference type="EMBL" id="KAL0102878.1"/>
    </source>
</evidence>
<feature type="compositionally biased region" description="Basic residues" evidence="1">
    <location>
        <begin position="309"/>
        <end position="335"/>
    </location>
</feature>
<dbReference type="EMBL" id="JADYXP020000022">
    <property type="protein sequence ID" value="KAL0102878.1"/>
    <property type="molecule type" value="Genomic_DNA"/>
</dbReference>
<comment type="caution">
    <text evidence="3">The sequence shown here is derived from an EMBL/GenBank/DDBJ whole genome shotgun (WGS) entry which is preliminary data.</text>
</comment>
<dbReference type="AlphaFoldDB" id="A0AAW2EJG1"/>
<gene>
    <name evidence="3" type="ORF">PUN28_018285</name>
</gene>
<dbReference type="Proteomes" id="UP001430953">
    <property type="component" value="Unassembled WGS sequence"/>
</dbReference>
<keyword evidence="2" id="KW-0812">Transmembrane</keyword>
<feature type="transmembrane region" description="Helical" evidence="2">
    <location>
        <begin position="238"/>
        <end position="258"/>
    </location>
</feature>